<dbReference type="Gene3D" id="3.40.30.10">
    <property type="entry name" value="Glutaredoxin"/>
    <property type="match status" value="1"/>
</dbReference>
<dbReference type="PANTHER" id="PTHR13887">
    <property type="entry name" value="GLUTATHIONE S-TRANSFERASE KAPPA"/>
    <property type="match status" value="1"/>
</dbReference>
<dbReference type="CDD" id="cd03024">
    <property type="entry name" value="DsbA_FrnE"/>
    <property type="match status" value="1"/>
</dbReference>
<dbReference type="AlphaFoldDB" id="C6WMK2"/>
<gene>
    <name evidence="2" type="ordered locus">Amir_2594</name>
</gene>
<reference evidence="2 3" key="1">
    <citation type="journal article" date="2009" name="Stand. Genomic Sci.">
        <title>Complete genome sequence of Actinosynnema mirum type strain (101).</title>
        <authorList>
            <person name="Land M."/>
            <person name="Lapidus A."/>
            <person name="Mayilraj S."/>
            <person name="Chen F."/>
            <person name="Copeland A."/>
            <person name="Del Rio T.G."/>
            <person name="Nolan M."/>
            <person name="Lucas S."/>
            <person name="Tice H."/>
            <person name="Cheng J.F."/>
            <person name="Chertkov O."/>
            <person name="Bruce D."/>
            <person name="Goodwin L."/>
            <person name="Pitluck S."/>
            <person name="Rohde M."/>
            <person name="Goker M."/>
            <person name="Pati A."/>
            <person name="Ivanova N."/>
            <person name="Mavromatis K."/>
            <person name="Chen A."/>
            <person name="Palaniappan K."/>
            <person name="Hauser L."/>
            <person name="Chang Y.J."/>
            <person name="Jeffries C.C."/>
            <person name="Brettin T."/>
            <person name="Detter J.C."/>
            <person name="Han C."/>
            <person name="Chain P."/>
            <person name="Tindall B.J."/>
            <person name="Bristow J."/>
            <person name="Eisen J.A."/>
            <person name="Markowitz V."/>
            <person name="Hugenholtz P."/>
            <person name="Kyrpides N.C."/>
            <person name="Klenk H.P."/>
        </authorList>
    </citation>
    <scope>NUCLEOTIDE SEQUENCE [LARGE SCALE GENOMIC DNA]</scope>
    <source>
        <strain evidence="3">ATCC 29888 / DSM 43827 / JCM 3225 / NBRC 14064 / NCIMB 13271 / NRRL B-12336 / IMRU 3971 / 101</strain>
    </source>
</reference>
<dbReference type="SUPFAM" id="SSF52833">
    <property type="entry name" value="Thioredoxin-like"/>
    <property type="match status" value="1"/>
</dbReference>
<keyword evidence="3" id="KW-1185">Reference proteome</keyword>
<dbReference type="EMBL" id="CP001630">
    <property type="protein sequence ID" value="ACU36531.1"/>
    <property type="molecule type" value="Genomic_DNA"/>
</dbReference>
<name>C6WMK2_ACTMD</name>
<dbReference type="STRING" id="446462.Amir_2594"/>
<feature type="domain" description="DSBA-like thioredoxin" evidence="1">
    <location>
        <begin position="8"/>
        <end position="206"/>
    </location>
</feature>
<evidence type="ECO:0000313" key="2">
    <source>
        <dbReference type="EMBL" id="ACU36531.1"/>
    </source>
</evidence>
<dbReference type="Proteomes" id="UP000002213">
    <property type="component" value="Chromosome"/>
</dbReference>
<organism evidence="2 3">
    <name type="scientific">Actinosynnema mirum (strain ATCC 29888 / DSM 43827 / JCM 3225 / NBRC 14064 / NCIMB 13271 / NRRL B-12336 / IMRU 3971 / 101)</name>
    <dbReference type="NCBI Taxonomy" id="446462"/>
    <lineage>
        <taxon>Bacteria</taxon>
        <taxon>Bacillati</taxon>
        <taxon>Actinomycetota</taxon>
        <taxon>Actinomycetes</taxon>
        <taxon>Pseudonocardiales</taxon>
        <taxon>Pseudonocardiaceae</taxon>
        <taxon>Actinosynnema</taxon>
    </lineage>
</organism>
<evidence type="ECO:0000259" key="1">
    <source>
        <dbReference type="Pfam" id="PF01323"/>
    </source>
</evidence>
<dbReference type="eggNOG" id="COG2761">
    <property type="taxonomic scope" value="Bacteria"/>
</dbReference>
<sequence length="212" mass="23143">MPVSAVRVEVWSDIVCPWCYIGKRRFEGALAEFDGEVEVEWRSFQLDPNAPVGRFLPTPEHLSAKMGASREQVEGMMGQVTAVAAEVGLEYDLMNSVSLNTFDAHRVLHLAKSHGLGTVAHERLMRANLVEARTLDTPTLVELAAGIGVPAQETERVLAGDEYAHEVREDFSQARRYGVSGVPFFVLNSAYGVSGAQPTEVFAQALRQAAQG</sequence>
<evidence type="ECO:0000313" key="3">
    <source>
        <dbReference type="Proteomes" id="UP000002213"/>
    </source>
</evidence>
<dbReference type="GO" id="GO:0016491">
    <property type="term" value="F:oxidoreductase activity"/>
    <property type="evidence" value="ECO:0007669"/>
    <property type="project" value="InterPro"/>
</dbReference>
<dbReference type="HOGENOM" id="CLU_069253_0_2_11"/>
<dbReference type="PANTHER" id="PTHR13887:SF41">
    <property type="entry name" value="THIOREDOXIN SUPERFAMILY PROTEIN"/>
    <property type="match status" value="1"/>
</dbReference>
<dbReference type="Pfam" id="PF01323">
    <property type="entry name" value="DSBA"/>
    <property type="match status" value="1"/>
</dbReference>
<protein>
    <submittedName>
        <fullName evidence="2">DSBA oxidoreductase</fullName>
    </submittedName>
</protein>
<accession>C6WMK2</accession>
<proteinExistence type="predicted"/>
<dbReference type="InterPro" id="IPR036249">
    <property type="entry name" value="Thioredoxin-like_sf"/>
</dbReference>
<dbReference type="KEGG" id="ami:Amir_2594"/>
<dbReference type="InterPro" id="IPR001853">
    <property type="entry name" value="DSBA-like_thioredoxin_dom"/>
</dbReference>